<keyword evidence="3" id="KW-1185">Reference proteome</keyword>
<evidence type="ECO:0000256" key="1">
    <source>
        <dbReference type="SAM" id="MobiDB-lite"/>
    </source>
</evidence>
<dbReference type="AlphaFoldDB" id="A0A0C9XV50"/>
<proteinExistence type="predicted"/>
<evidence type="ECO:0000313" key="3">
    <source>
        <dbReference type="Proteomes" id="UP000054477"/>
    </source>
</evidence>
<dbReference type="Proteomes" id="UP000054477">
    <property type="component" value="Unassembled WGS sequence"/>
</dbReference>
<feature type="region of interest" description="Disordered" evidence="1">
    <location>
        <begin position="21"/>
        <end position="45"/>
    </location>
</feature>
<evidence type="ECO:0000313" key="2">
    <source>
        <dbReference type="EMBL" id="KIJ99847.1"/>
    </source>
</evidence>
<accession>A0A0C9XV50</accession>
<dbReference type="HOGENOM" id="CLU_2831537_0_0_1"/>
<sequence>MPESNPHVSCRASIQKTDQMMSPWSPHIPQNTPPASSNTPPRAHRLKHAAHRCLFALRLPKRQTGA</sequence>
<reference evidence="2 3" key="1">
    <citation type="submission" date="2014-04" db="EMBL/GenBank/DDBJ databases">
        <authorList>
            <consortium name="DOE Joint Genome Institute"/>
            <person name="Kuo A."/>
            <person name="Kohler A."/>
            <person name="Nagy L.G."/>
            <person name="Floudas D."/>
            <person name="Copeland A."/>
            <person name="Barry K.W."/>
            <person name="Cichocki N."/>
            <person name="Veneault-Fourrey C."/>
            <person name="LaButti K."/>
            <person name="Lindquist E.A."/>
            <person name="Lipzen A."/>
            <person name="Lundell T."/>
            <person name="Morin E."/>
            <person name="Murat C."/>
            <person name="Sun H."/>
            <person name="Tunlid A."/>
            <person name="Henrissat B."/>
            <person name="Grigoriev I.V."/>
            <person name="Hibbett D.S."/>
            <person name="Martin F."/>
            <person name="Nordberg H.P."/>
            <person name="Cantor M.N."/>
            <person name="Hua S.X."/>
        </authorList>
    </citation>
    <scope>NUCLEOTIDE SEQUENCE [LARGE SCALE GENOMIC DNA]</scope>
    <source>
        <strain evidence="2 3">LaAM-08-1</strain>
    </source>
</reference>
<feature type="compositionally biased region" description="Polar residues" evidence="1">
    <location>
        <begin position="21"/>
        <end position="40"/>
    </location>
</feature>
<organism evidence="2 3">
    <name type="scientific">Laccaria amethystina LaAM-08-1</name>
    <dbReference type="NCBI Taxonomy" id="1095629"/>
    <lineage>
        <taxon>Eukaryota</taxon>
        <taxon>Fungi</taxon>
        <taxon>Dikarya</taxon>
        <taxon>Basidiomycota</taxon>
        <taxon>Agaricomycotina</taxon>
        <taxon>Agaricomycetes</taxon>
        <taxon>Agaricomycetidae</taxon>
        <taxon>Agaricales</taxon>
        <taxon>Agaricineae</taxon>
        <taxon>Hydnangiaceae</taxon>
        <taxon>Laccaria</taxon>
    </lineage>
</organism>
<gene>
    <name evidence="2" type="ORF">K443DRAFT_679680</name>
</gene>
<dbReference type="EMBL" id="KN838638">
    <property type="protein sequence ID" value="KIJ99847.1"/>
    <property type="molecule type" value="Genomic_DNA"/>
</dbReference>
<protein>
    <submittedName>
        <fullName evidence="2">Uncharacterized protein</fullName>
    </submittedName>
</protein>
<name>A0A0C9XV50_9AGAR</name>
<reference evidence="3" key="2">
    <citation type="submission" date="2015-01" db="EMBL/GenBank/DDBJ databases">
        <title>Evolutionary Origins and Diversification of the Mycorrhizal Mutualists.</title>
        <authorList>
            <consortium name="DOE Joint Genome Institute"/>
            <consortium name="Mycorrhizal Genomics Consortium"/>
            <person name="Kohler A."/>
            <person name="Kuo A."/>
            <person name="Nagy L.G."/>
            <person name="Floudas D."/>
            <person name="Copeland A."/>
            <person name="Barry K.W."/>
            <person name="Cichocki N."/>
            <person name="Veneault-Fourrey C."/>
            <person name="LaButti K."/>
            <person name="Lindquist E.A."/>
            <person name="Lipzen A."/>
            <person name="Lundell T."/>
            <person name="Morin E."/>
            <person name="Murat C."/>
            <person name="Riley R."/>
            <person name="Ohm R."/>
            <person name="Sun H."/>
            <person name="Tunlid A."/>
            <person name="Henrissat B."/>
            <person name="Grigoriev I.V."/>
            <person name="Hibbett D.S."/>
            <person name="Martin F."/>
        </authorList>
    </citation>
    <scope>NUCLEOTIDE SEQUENCE [LARGE SCALE GENOMIC DNA]</scope>
    <source>
        <strain evidence="3">LaAM-08-1</strain>
    </source>
</reference>